<evidence type="ECO:0000313" key="2">
    <source>
        <dbReference type="Proteomes" id="UP000494329"/>
    </source>
</evidence>
<keyword evidence="2" id="KW-1185">Reference proteome</keyword>
<evidence type="ECO:0000313" key="1">
    <source>
        <dbReference type="EMBL" id="CAB3769450.1"/>
    </source>
</evidence>
<organism evidence="1 2">
    <name type="scientific">Paraburkholderia solisilvae</name>
    <dbReference type="NCBI Taxonomy" id="624376"/>
    <lineage>
        <taxon>Bacteria</taxon>
        <taxon>Pseudomonadati</taxon>
        <taxon>Pseudomonadota</taxon>
        <taxon>Betaproteobacteria</taxon>
        <taxon>Burkholderiales</taxon>
        <taxon>Burkholderiaceae</taxon>
        <taxon>Paraburkholderia</taxon>
    </lineage>
</organism>
<dbReference type="EMBL" id="CADIKF010000063">
    <property type="protein sequence ID" value="CAB3769450.1"/>
    <property type="molecule type" value="Genomic_DNA"/>
</dbReference>
<dbReference type="NCBIfam" id="NF041525">
    <property type="entry name" value="HrpD5"/>
    <property type="match status" value="1"/>
</dbReference>
<proteinExistence type="predicted"/>
<reference evidence="1 2" key="1">
    <citation type="submission" date="2020-04" db="EMBL/GenBank/DDBJ databases">
        <authorList>
            <person name="De Canck E."/>
        </authorList>
    </citation>
    <scope>NUCLEOTIDE SEQUENCE [LARGE SCALE GENOMIC DNA]</scope>
    <source>
        <strain evidence="1 2">LMG 29739</strain>
    </source>
</reference>
<dbReference type="AlphaFoldDB" id="A0A6J5ESC4"/>
<accession>A0A6J5ESC4</accession>
<name>A0A6J5ESC4_9BURK</name>
<protein>
    <submittedName>
        <fullName evidence="1">Uncharacterized protein</fullName>
    </submittedName>
</protein>
<gene>
    <name evidence="1" type="ORF">LMG29739_05551</name>
</gene>
<dbReference type="Proteomes" id="UP000494329">
    <property type="component" value="Unassembled WGS sequence"/>
</dbReference>
<sequence>MKSLRVLTGTHAGAQIRLAQGRYRISAADDADICIGDWRDDEVTLEVGADGVTRLHSSNGDAVLVADFIAVPFGDVVFCVGPDDGAWPRDLDLLAGLWKTAEPPVQNHGDSGVPATAAATHAAVTPRRLGWRAAAVAVACTAAIGGLATAGIMLAGTQPSEAAYVKVDADALSKQVAAALHRASLDELRTTTRDGRVVVSGIVSTAGDSVKARRIADDLTQGKVLKEYDVAQQDVDNIQQSLAGTGAQVSYTGNGVFRVSGEVKSMAAFRERVAGVRADLDSNVVRVDVDVKEARSPIPDIEYTEVVATGGLRYIETPDGTKHLFDSASSKDNGNN</sequence>
<dbReference type="InterPro" id="IPR048200">
    <property type="entry name" value="HrpD5-like"/>
</dbReference>
<dbReference type="RefSeq" id="WP_175114686.1">
    <property type="nucleotide sequence ID" value="NZ_CADIKF010000063.1"/>
</dbReference>